<gene>
    <name evidence="2" type="ORF">SAMD00023353_0303210</name>
</gene>
<dbReference type="AlphaFoldDB" id="A0A1S8A580"/>
<evidence type="ECO:0000256" key="1">
    <source>
        <dbReference type="SAM" id="MobiDB-lite"/>
    </source>
</evidence>
<feature type="region of interest" description="Disordered" evidence="1">
    <location>
        <begin position="46"/>
        <end position="65"/>
    </location>
</feature>
<evidence type="ECO:0000313" key="2">
    <source>
        <dbReference type="EMBL" id="GAW25247.1"/>
    </source>
</evidence>
<keyword evidence="3" id="KW-1185">Reference proteome</keyword>
<dbReference type="OMA" id="WGVWCRR"/>
<reference evidence="2" key="1">
    <citation type="submission" date="2016-03" db="EMBL/GenBank/DDBJ databases">
        <title>Draft genome sequence of Rosellinia necatrix.</title>
        <authorList>
            <person name="Kanematsu S."/>
        </authorList>
    </citation>
    <scope>NUCLEOTIDE SEQUENCE [LARGE SCALE GENOMIC DNA]</scope>
    <source>
        <strain evidence="2">W97</strain>
    </source>
</reference>
<accession>A0A1S8A580</accession>
<name>A0A1S8A580_ROSNE</name>
<sequence length="469" mass="52101">MEEVSDAEILVHIAASSTAADDARYRSWMAAYQACEPGTILRYCSPNDDIGGSQGGSQPQHSAIDEGDTLIMPSDDRIDFSRSPQASFRSVVDNADSPRMRRHIMLNNAPPQQMPSTATQASWQTPPSIVQDSHPIDYMDSMSLTSPTRVLENYLQDFESPSCASKQESWGGRLAVSPSTTDRYRYGYRGASWRDPGISMPKMIPCTPRIETRRGPLSEGGKASKCRNIGHSKQQLVNPIVGDPNESMIEETIFMSSSQPPTQPPLLTRSDSEPLHRLCHLEPAVGSHAIPRASSDLGSRPLPRNKAPVMVEFLSSHGFTYKSLEIRPPDPPTSEPIIKPHDLITQGLQDLGRDVGLPSCFHPNEQMRELQPYERGHWLLDCSSWEPRLKLDAWAFLANYIGTGKAGWGVWCKRDLNFGELRTYCWGSVVAHIYYVLWLSSQGRIAFTGSSWVDAAGKRIIIMNSKDQG</sequence>
<protein>
    <submittedName>
        <fullName evidence="2">Uncharacterized protein</fullName>
    </submittedName>
</protein>
<evidence type="ECO:0000313" key="3">
    <source>
        <dbReference type="Proteomes" id="UP000054516"/>
    </source>
</evidence>
<dbReference type="EMBL" id="DF977448">
    <property type="protein sequence ID" value="GAW25247.1"/>
    <property type="molecule type" value="Genomic_DNA"/>
</dbReference>
<organism evidence="2">
    <name type="scientific">Rosellinia necatrix</name>
    <name type="common">White root-rot fungus</name>
    <dbReference type="NCBI Taxonomy" id="77044"/>
    <lineage>
        <taxon>Eukaryota</taxon>
        <taxon>Fungi</taxon>
        <taxon>Dikarya</taxon>
        <taxon>Ascomycota</taxon>
        <taxon>Pezizomycotina</taxon>
        <taxon>Sordariomycetes</taxon>
        <taxon>Xylariomycetidae</taxon>
        <taxon>Xylariales</taxon>
        <taxon>Xylariaceae</taxon>
        <taxon>Rosellinia</taxon>
    </lineage>
</organism>
<dbReference type="OrthoDB" id="5395975at2759"/>
<proteinExistence type="predicted"/>
<dbReference type="Proteomes" id="UP000054516">
    <property type="component" value="Unassembled WGS sequence"/>
</dbReference>
<dbReference type="STRING" id="77044.A0A1S8A580"/>